<keyword evidence="2" id="KW-1185">Reference proteome</keyword>
<evidence type="ECO:0000313" key="2">
    <source>
        <dbReference type="Proteomes" id="UP001057402"/>
    </source>
</evidence>
<name>A0ACB9QIK4_9MYRT</name>
<dbReference type="EMBL" id="CM042885">
    <property type="protein sequence ID" value="KAI4365919.1"/>
    <property type="molecule type" value="Genomic_DNA"/>
</dbReference>
<gene>
    <name evidence="1" type="ORF">MLD38_021857</name>
</gene>
<comment type="caution">
    <text evidence="1">The sequence shown here is derived from an EMBL/GenBank/DDBJ whole genome shotgun (WGS) entry which is preliminary data.</text>
</comment>
<proteinExistence type="predicted"/>
<sequence>MLFVSIVLICMQVLFLLPHNSSALRSRDFVLGRHQNRDLLAVFASLPLPNTLREELGLAPMPSAMKFDPNQTEKRRVPRGSDPIHNKC</sequence>
<accession>A0ACB9QIK4</accession>
<dbReference type="Proteomes" id="UP001057402">
    <property type="component" value="Chromosome 6"/>
</dbReference>
<protein>
    <submittedName>
        <fullName evidence="1">Uncharacterized protein</fullName>
    </submittedName>
</protein>
<organism evidence="1 2">
    <name type="scientific">Melastoma candidum</name>
    <dbReference type="NCBI Taxonomy" id="119954"/>
    <lineage>
        <taxon>Eukaryota</taxon>
        <taxon>Viridiplantae</taxon>
        <taxon>Streptophyta</taxon>
        <taxon>Embryophyta</taxon>
        <taxon>Tracheophyta</taxon>
        <taxon>Spermatophyta</taxon>
        <taxon>Magnoliopsida</taxon>
        <taxon>eudicotyledons</taxon>
        <taxon>Gunneridae</taxon>
        <taxon>Pentapetalae</taxon>
        <taxon>rosids</taxon>
        <taxon>malvids</taxon>
        <taxon>Myrtales</taxon>
        <taxon>Melastomataceae</taxon>
        <taxon>Melastomatoideae</taxon>
        <taxon>Melastomateae</taxon>
        <taxon>Melastoma</taxon>
    </lineage>
</organism>
<evidence type="ECO:0000313" key="1">
    <source>
        <dbReference type="EMBL" id="KAI4365919.1"/>
    </source>
</evidence>
<reference evidence="2" key="1">
    <citation type="journal article" date="2023" name="Front. Plant Sci.">
        <title>Chromosomal-level genome assembly of Melastoma candidum provides insights into trichome evolution.</title>
        <authorList>
            <person name="Zhong Y."/>
            <person name="Wu W."/>
            <person name="Sun C."/>
            <person name="Zou P."/>
            <person name="Liu Y."/>
            <person name="Dai S."/>
            <person name="Zhou R."/>
        </authorList>
    </citation>
    <scope>NUCLEOTIDE SEQUENCE [LARGE SCALE GENOMIC DNA]</scope>
</reference>